<proteinExistence type="inferred from homology"/>
<dbReference type="GO" id="GO:0004888">
    <property type="term" value="F:transmembrane signaling receptor activity"/>
    <property type="evidence" value="ECO:0007669"/>
    <property type="project" value="TreeGrafter"/>
</dbReference>
<evidence type="ECO:0000256" key="2">
    <source>
        <dbReference type="ARBA" id="ARBA00022481"/>
    </source>
</evidence>
<comment type="subcellular location">
    <subcellularLocation>
        <location evidence="1">Membrane</location>
    </subcellularLocation>
</comment>
<dbReference type="EMBL" id="AP012320">
    <property type="protein sequence ID" value="BAL95101.1"/>
    <property type="molecule type" value="Genomic_DNA"/>
</dbReference>
<dbReference type="HOGENOM" id="CLU_000445_107_16_4"/>
<dbReference type="RefSeq" id="WP_014427965.1">
    <property type="nucleotide sequence ID" value="NC_017075.1"/>
</dbReference>
<dbReference type="GO" id="GO:0006935">
    <property type="term" value="P:chemotaxis"/>
    <property type="evidence" value="ECO:0007669"/>
    <property type="project" value="TreeGrafter"/>
</dbReference>
<keyword evidence="4" id="KW-0807">Transducer</keyword>
<feature type="chain" id="PRO_5003628345" evidence="6">
    <location>
        <begin position="27"/>
        <end position="523"/>
    </location>
</feature>
<evidence type="ECO:0000256" key="1">
    <source>
        <dbReference type="ARBA" id="ARBA00004370"/>
    </source>
</evidence>
<comment type="similarity">
    <text evidence="3">Belongs to the methyl-accepting chemotaxis (MCP) protein family.</text>
</comment>
<evidence type="ECO:0000259" key="8">
    <source>
        <dbReference type="PROSITE" id="PS50885"/>
    </source>
</evidence>
<feature type="transmembrane region" description="Helical" evidence="5">
    <location>
        <begin position="195"/>
        <end position="215"/>
    </location>
</feature>
<dbReference type="SMART" id="SM00283">
    <property type="entry name" value="MA"/>
    <property type="match status" value="1"/>
</dbReference>
<dbReference type="GO" id="GO:0005886">
    <property type="term" value="C:plasma membrane"/>
    <property type="evidence" value="ECO:0007669"/>
    <property type="project" value="TreeGrafter"/>
</dbReference>
<dbReference type="Proteomes" id="UP000007883">
    <property type="component" value="Chromosome"/>
</dbReference>
<dbReference type="STRING" id="983917.RGE_17600"/>
<protein>
    <submittedName>
        <fullName evidence="9">Methyl-accepting chemotaxis sensory transducer</fullName>
    </submittedName>
</protein>
<evidence type="ECO:0000256" key="6">
    <source>
        <dbReference type="SAM" id="SignalP"/>
    </source>
</evidence>
<dbReference type="KEGG" id="rge:RGE_17600"/>
<dbReference type="AlphaFoldDB" id="I0HQ14"/>
<feature type="domain" description="Methyl-accepting transducer" evidence="7">
    <location>
        <begin position="274"/>
        <end position="503"/>
    </location>
</feature>
<keyword evidence="10" id="KW-1185">Reference proteome</keyword>
<evidence type="ECO:0000313" key="10">
    <source>
        <dbReference type="Proteomes" id="UP000007883"/>
    </source>
</evidence>
<evidence type="ECO:0000313" key="9">
    <source>
        <dbReference type="EMBL" id="BAL95101.1"/>
    </source>
</evidence>
<dbReference type="PROSITE" id="PS50885">
    <property type="entry name" value="HAMP"/>
    <property type="match status" value="1"/>
</dbReference>
<keyword evidence="6" id="KW-0732">Signal</keyword>
<evidence type="ECO:0000259" key="7">
    <source>
        <dbReference type="PROSITE" id="PS50111"/>
    </source>
</evidence>
<feature type="domain" description="HAMP" evidence="8">
    <location>
        <begin position="217"/>
        <end position="269"/>
    </location>
</feature>
<dbReference type="Pfam" id="PF00672">
    <property type="entry name" value="HAMP"/>
    <property type="match status" value="1"/>
</dbReference>
<dbReference type="CDD" id="cd06225">
    <property type="entry name" value="HAMP"/>
    <property type="match status" value="1"/>
</dbReference>
<evidence type="ECO:0000256" key="4">
    <source>
        <dbReference type="PROSITE-ProRule" id="PRU00284"/>
    </source>
</evidence>
<keyword evidence="2" id="KW-0488">Methylation</keyword>
<accession>I0HQ14</accession>
<reference evidence="9 10" key="1">
    <citation type="journal article" date="2012" name="J. Bacteriol.">
        <title>Complete genome sequence of phototrophic betaproteobacterium Rubrivivax gelatinosus IL144.</title>
        <authorList>
            <person name="Nagashima S."/>
            <person name="Kamimura A."/>
            <person name="Shimizu T."/>
            <person name="Nakamura-isaki S."/>
            <person name="Aono E."/>
            <person name="Sakamoto K."/>
            <person name="Ichikawa N."/>
            <person name="Nakazawa H."/>
            <person name="Sekine M."/>
            <person name="Yamazaki S."/>
            <person name="Fujita N."/>
            <person name="Shimada K."/>
            <person name="Hanada S."/>
            <person name="Nagashima K.V.P."/>
        </authorList>
    </citation>
    <scope>NUCLEOTIDE SEQUENCE [LARGE SCALE GENOMIC DNA]</scope>
    <source>
        <strain evidence="10">NBRC 100245 / IL144</strain>
    </source>
</reference>
<dbReference type="PANTHER" id="PTHR43531">
    <property type="entry name" value="PROTEIN ICFG"/>
    <property type="match status" value="1"/>
</dbReference>
<dbReference type="PANTHER" id="PTHR43531:SF14">
    <property type="entry name" value="METHYL-ACCEPTING CHEMOTAXIS PROTEIN I-RELATED"/>
    <property type="match status" value="1"/>
</dbReference>
<feature type="signal peptide" evidence="6">
    <location>
        <begin position="1"/>
        <end position="26"/>
    </location>
</feature>
<dbReference type="GO" id="GO:0007165">
    <property type="term" value="P:signal transduction"/>
    <property type="evidence" value="ECO:0007669"/>
    <property type="project" value="UniProtKB-KW"/>
</dbReference>
<evidence type="ECO:0000256" key="5">
    <source>
        <dbReference type="SAM" id="Phobius"/>
    </source>
</evidence>
<dbReference type="PATRIC" id="fig|983917.3.peg.1726"/>
<dbReference type="InterPro" id="IPR051310">
    <property type="entry name" value="MCP_chemotaxis"/>
</dbReference>
<dbReference type="InterPro" id="IPR003660">
    <property type="entry name" value="HAMP_dom"/>
</dbReference>
<sequence>MFSTLKIGQRLALAFGLLLALLCAMAGVAAVQVARLADNSSYYAENLVPSYEAEHTVALALGEIRRMENRHVLLNSAADMDAVESRMAQQRKLIAEQLDRYEHELVSDDRDRQLLSQARKTMDDYLATWATLQPLSRATLTDPAKAAEATRYLVATSAPKYDAVQTAITQWWDYNVKLAQEQATTAANTSSTAKLALGAMTLVALVLGVVAALLITRSIVRPVRRAVEVAAAVAEGDLSARIEAQGRDEIADLMRSLGRMNDSLNRIVGQVRASSDSIATGSSEIATGNADLSQRTEEQASNLQQTAASMEQLSSTVKQNAETAQEANRMASAAAAAATRGGEMVGNVVHTMQEISSSSKRIAEIIGVIDGIAFQTNILALNAAVEAARAGEQGRGFAVVAGEVRTLASRSAEAAKEIKSLIGASVEKVETGARQVDAAGESMTAIVAEVQRVSQLIGEISTATVEQSSGIGQVGDAVSQLDQVTQQNAALVEESAAAAESLRLQAARLTELVGVFRLAGAAA</sequence>
<dbReference type="PROSITE" id="PS50111">
    <property type="entry name" value="CHEMOTAXIS_TRANSDUC_2"/>
    <property type="match status" value="1"/>
</dbReference>
<gene>
    <name evidence="9" type="primary">mcp</name>
    <name evidence="9" type="ordered locus">RGE_17600</name>
</gene>
<name>I0HQ14_RUBGI</name>
<keyword evidence="5" id="KW-1133">Transmembrane helix</keyword>
<evidence type="ECO:0000256" key="3">
    <source>
        <dbReference type="ARBA" id="ARBA00029447"/>
    </source>
</evidence>
<dbReference type="SMART" id="SM00304">
    <property type="entry name" value="HAMP"/>
    <property type="match status" value="1"/>
</dbReference>
<keyword evidence="5" id="KW-0472">Membrane</keyword>
<dbReference type="InterPro" id="IPR004089">
    <property type="entry name" value="MCPsignal_dom"/>
</dbReference>
<dbReference type="eggNOG" id="COG0840">
    <property type="taxonomic scope" value="Bacteria"/>
</dbReference>
<keyword evidence="5" id="KW-0812">Transmembrane</keyword>
<dbReference type="CDD" id="cd11386">
    <property type="entry name" value="MCP_signal"/>
    <property type="match status" value="1"/>
</dbReference>
<dbReference type="FunFam" id="1.10.287.950:FF:000001">
    <property type="entry name" value="Methyl-accepting chemotaxis sensory transducer"/>
    <property type="match status" value="1"/>
</dbReference>
<organism evidence="9 10">
    <name type="scientific">Rubrivivax gelatinosus (strain NBRC 100245 / IL144)</name>
    <dbReference type="NCBI Taxonomy" id="983917"/>
    <lineage>
        <taxon>Bacteria</taxon>
        <taxon>Pseudomonadati</taxon>
        <taxon>Pseudomonadota</taxon>
        <taxon>Betaproteobacteria</taxon>
        <taxon>Burkholderiales</taxon>
        <taxon>Sphaerotilaceae</taxon>
        <taxon>Rubrivivax</taxon>
    </lineage>
</organism>
<dbReference type="SUPFAM" id="SSF58104">
    <property type="entry name" value="Methyl-accepting chemotaxis protein (MCP) signaling domain"/>
    <property type="match status" value="1"/>
</dbReference>
<dbReference type="InterPro" id="IPR024478">
    <property type="entry name" value="HlyB_4HB_MCP"/>
</dbReference>
<dbReference type="Pfam" id="PF12729">
    <property type="entry name" value="4HB_MCP_1"/>
    <property type="match status" value="1"/>
</dbReference>
<dbReference type="Pfam" id="PF00015">
    <property type="entry name" value="MCPsignal"/>
    <property type="match status" value="1"/>
</dbReference>
<dbReference type="Gene3D" id="1.10.287.950">
    <property type="entry name" value="Methyl-accepting chemotaxis protein"/>
    <property type="match status" value="1"/>
</dbReference>